<feature type="domain" description="HRDC" evidence="1">
    <location>
        <begin position="617"/>
        <end position="697"/>
    </location>
</feature>
<dbReference type="InterPro" id="IPR003593">
    <property type="entry name" value="AAA+_ATPase"/>
</dbReference>
<dbReference type="SMART" id="SM00382">
    <property type="entry name" value="AAA"/>
    <property type="match status" value="1"/>
</dbReference>
<evidence type="ECO:0000313" key="3">
    <source>
        <dbReference type="Proteomes" id="UP000283523"/>
    </source>
</evidence>
<dbReference type="Gene3D" id="3.40.50.300">
    <property type="entry name" value="P-loop containing nucleotide triphosphate hydrolases"/>
    <property type="match status" value="2"/>
</dbReference>
<proteinExistence type="predicted"/>
<dbReference type="Proteomes" id="UP000283523">
    <property type="component" value="Unassembled WGS sequence"/>
</dbReference>
<dbReference type="GO" id="GO:0003678">
    <property type="term" value="F:DNA helicase activity"/>
    <property type="evidence" value="ECO:0007669"/>
    <property type="project" value="InterPro"/>
</dbReference>
<reference evidence="2 3" key="1">
    <citation type="submission" date="2018-08" db="EMBL/GenBank/DDBJ databases">
        <title>Fibrisoma montanum sp. nov., isolated from Danxia mountain soil.</title>
        <authorList>
            <person name="Huang Y."/>
        </authorList>
    </citation>
    <scope>NUCLEOTIDE SEQUENCE [LARGE SCALE GENOMIC DNA]</scope>
    <source>
        <strain evidence="2 3">HYT19</strain>
    </source>
</reference>
<dbReference type="Pfam" id="PF05970">
    <property type="entry name" value="PIF1"/>
    <property type="match status" value="1"/>
</dbReference>
<dbReference type="Pfam" id="PF00570">
    <property type="entry name" value="HRDC"/>
    <property type="match status" value="1"/>
</dbReference>
<dbReference type="GO" id="GO:0003676">
    <property type="term" value="F:nucleic acid binding"/>
    <property type="evidence" value="ECO:0007669"/>
    <property type="project" value="InterPro"/>
</dbReference>
<dbReference type="InterPro" id="IPR010997">
    <property type="entry name" value="HRDC-like_sf"/>
</dbReference>
<gene>
    <name evidence="2" type="ORF">DYU11_22120</name>
</gene>
<dbReference type="GO" id="GO:0000166">
    <property type="term" value="F:nucleotide binding"/>
    <property type="evidence" value="ECO:0007669"/>
    <property type="project" value="InterPro"/>
</dbReference>
<dbReference type="SUPFAM" id="SSF52540">
    <property type="entry name" value="P-loop containing nucleoside triphosphate hydrolases"/>
    <property type="match status" value="2"/>
</dbReference>
<dbReference type="CDD" id="cd18809">
    <property type="entry name" value="SF1_C_RecD"/>
    <property type="match status" value="1"/>
</dbReference>
<evidence type="ECO:0000313" key="2">
    <source>
        <dbReference type="EMBL" id="RIV20729.1"/>
    </source>
</evidence>
<dbReference type="InterPro" id="IPR029491">
    <property type="entry name" value="Helicase_HTH"/>
</dbReference>
<dbReference type="PROSITE" id="PS50967">
    <property type="entry name" value="HRDC"/>
    <property type="match status" value="1"/>
</dbReference>
<protein>
    <recommendedName>
        <fullName evidence="1">HRDC domain-containing protein</fullName>
    </recommendedName>
</protein>
<dbReference type="Gene3D" id="1.10.150.80">
    <property type="entry name" value="HRDC domain"/>
    <property type="match status" value="1"/>
</dbReference>
<dbReference type="InterPro" id="IPR044876">
    <property type="entry name" value="HRDC_dom_sf"/>
</dbReference>
<comment type="caution">
    <text evidence="2">The sequence shown here is derived from an EMBL/GenBank/DDBJ whole genome shotgun (WGS) entry which is preliminary data.</text>
</comment>
<dbReference type="AlphaFoldDB" id="A0A418M4U2"/>
<dbReference type="EMBL" id="QXED01000006">
    <property type="protein sequence ID" value="RIV20729.1"/>
    <property type="molecule type" value="Genomic_DNA"/>
</dbReference>
<dbReference type="InterPro" id="IPR002121">
    <property type="entry name" value="HRDC_dom"/>
</dbReference>
<dbReference type="OrthoDB" id="9763659at2"/>
<dbReference type="Pfam" id="PF14493">
    <property type="entry name" value="HTH_40"/>
    <property type="match status" value="1"/>
</dbReference>
<organism evidence="2 3">
    <name type="scientific">Fibrisoma montanum</name>
    <dbReference type="NCBI Taxonomy" id="2305895"/>
    <lineage>
        <taxon>Bacteria</taxon>
        <taxon>Pseudomonadati</taxon>
        <taxon>Bacteroidota</taxon>
        <taxon>Cytophagia</taxon>
        <taxon>Cytophagales</taxon>
        <taxon>Spirosomataceae</taxon>
        <taxon>Fibrisoma</taxon>
    </lineage>
</organism>
<dbReference type="Gene3D" id="2.30.30.940">
    <property type="match status" value="1"/>
</dbReference>
<dbReference type="GO" id="GO:0000723">
    <property type="term" value="P:telomere maintenance"/>
    <property type="evidence" value="ECO:0007669"/>
    <property type="project" value="InterPro"/>
</dbReference>
<dbReference type="InterPro" id="IPR010285">
    <property type="entry name" value="DNA_helicase_pif1-like_DEAD"/>
</dbReference>
<dbReference type="SUPFAM" id="SSF47819">
    <property type="entry name" value="HRDC-like"/>
    <property type="match status" value="1"/>
</dbReference>
<dbReference type="InterPro" id="IPR027417">
    <property type="entry name" value="P-loop_NTPase"/>
</dbReference>
<dbReference type="GO" id="GO:0006281">
    <property type="term" value="P:DNA repair"/>
    <property type="evidence" value="ECO:0007669"/>
    <property type="project" value="InterPro"/>
</dbReference>
<dbReference type="PANTHER" id="PTHR47642">
    <property type="entry name" value="ATP-DEPENDENT DNA HELICASE"/>
    <property type="match status" value="1"/>
</dbReference>
<accession>A0A418M4U2</accession>
<dbReference type="InterPro" id="IPR051055">
    <property type="entry name" value="PIF1_helicase"/>
</dbReference>
<dbReference type="FunFam" id="3.40.50.300:FF:001498">
    <property type="entry name" value="ATP-dependent DNA helicase"/>
    <property type="match status" value="1"/>
</dbReference>
<sequence length="810" mass="91403">MPSVNEKLELAYNFVLHTNRNVFLTGKAGTGKTTFLHQIKQASAKRLMVVAPTGVAAMNAGGVTIHSLFQLPFGPIVPGAMQRETRKFTREKIRLLRTLDLLVIDEISMVRADVLDGIDDVLRRYRNRQEPFGGVQLLMIGDMQQLPPVIKDEDWALLKPHYQTGYFFGSKALRVTPYVSIELTHIYRQSDAQFINLLNGIREKTITRTQLDELNQRYVPDFSPDEKEGYITLSTHNASAQQINTQKLQALKGRSRTYTATVEGECPVHTFPTEAELELKVGAQVMFIKNDISRDKLYYNGKIGRVVDLDDDVIYVRCPSDDDDIAVYPVEWTNVRYSLDPATKEIKAEPIGRFVQFPLKLAWAITIHKSQGLTFEKAIIDASAAFAHGQVYVALSRCKSLEGLVLRTPIPSHSIKTEQTLEDFHEQVQQRIPTAQELLDSRRTNQESLLRELFSFELAASLLYRAQKLVRDNADNLPDELSAGLNQLNDLLREKAREVTIRFQQHLSAYFADNRLPEENGALQERVIKAGAYFQALIGDELLPLLRQCPTDCDNQQIREAVVEVLDELEKELFIKSGSFQSCQHGFNALTYLQARNRAELDFQPARRKVEVLATDGSAGSSLYKALMKWRNDKAGEHDLSGYMVLPQKTVYELVKLRPTTTDELLAVKGFGKTKVKQIGEEVLQIIREYAGKPERREASAKKSASPKPKKEKIDTRAITLALFQAGRTIDEIAAERSMAVLTIEGHLAQYVRHGEVSLDALLPPDKLKRIRQYFASNQPGSLSEAKNALGKDVTYGELRFVLNALRTDD</sequence>
<dbReference type="RefSeq" id="WP_119669899.1">
    <property type="nucleotide sequence ID" value="NZ_QXED01000006.1"/>
</dbReference>
<dbReference type="PANTHER" id="PTHR47642:SF5">
    <property type="entry name" value="ATP-DEPENDENT DNA HELICASE"/>
    <property type="match status" value="1"/>
</dbReference>
<dbReference type="SMART" id="SM00341">
    <property type="entry name" value="HRDC"/>
    <property type="match status" value="1"/>
</dbReference>
<name>A0A418M4U2_9BACT</name>
<keyword evidence="3" id="KW-1185">Reference proteome</keyword>
<evidence type="ECO:0000259" key="1">
    <source>
        <dbReference type="PROSITE" id="PS50967"/>
    </source>
</evidence>